<name>A0A2T1GAJ9_9CYAN</name>
<keyword evidence="5 9" id="KW-0342">GTP-binding</keyword>
<dbReference type="SUPFAM" id="SSF103365">
    <property type="entry name" value="Hypothetical protein PH1602"/>
    <property type="match status" value="1"/>
</dbReference>
<keyword evidence="3 9" id="KW-0547">Nucleotide-binding</keyword>
<dbReference type="AlphaFoldDB" id="A0A2T1GAJ9"/>
<keyword evidence="4" id="KW-0692">RNA repair</keyword>
<keyword evidence="6 10" id="KW-0464">Manganese</keyword>
<dbReference type="PANTHER" id="PTHR11118:SF1">
    <property type="entry name" value="RNA-SPLICING LIGASE RTCB HOMOLOG"/>
    <property type="match status" value="1"/>
</dbReference>
<dbReference type="GO" id="GO:0042245">
    <property type="term" value="P:RNA repair"/>
    <property type="evidence" value="ECO:0007669"/>
    <property type="project" value="UniProtKB-KW"/>
</dbReference>
<accession>A0A2T1GAJ9</accession>
<feature type="binding site" evidence="9">
    <location>
        <begin position="237"/>
        <end position="241"/>
    </location>
    <ligand>
        <name>GMP</name>
        <dbReference type="ChEBI" id="CHEBI:58115"/>
    </ligand>
</feature>
<feature type="active site" description="GMP-histidine intermediate" evidence="8">
    <location>
        <position position="412"/>
    </location>
</feature>
<evidence type="ECO:0000256" key="2">
    <source>
        <dbReference type="ARBA" id="ARBA00022723"/>
    </source>
</evidence>
<feature type="binding site" evidence="10">
    <location>
        <position position="360"/>
    </location>
    <ligand>
        <name>Mn(2+)</name>
        <dbReference type="ChEBI" id="CHEBI:29035"/>
        <label>2</label>
    </ligand>
</feature>
<dbReference type="Pfam" id="PF01139">
    <property type="entry name" value="RtcB"/>
    <property type="match status" value="1"/>
</dbReference>
<feature type="binding site" evidence="10">
    <location>
        <position position="238"/>
    </location>
    <ligand>
        <name>Mn(2+)</name>
        <dbReference type="ChEBI" id="CHEBI:29035"/>
        <label>1</label>
    </ligand>
</feature>
<dbReference type="GO" id="GO:0005525">
    <property type="term" value="F:GTP binding"/>
    <property type="evidence" value="ECO:0007669"/>
    <property type="project" value="UniProtKB-KW"/>
</dbReference>
<keyword evidence="13" id="KW-1185">Reference proteome</keyword>
<evidence type="ECO:0000256" key="6">
    <source>
        <dbReference type="ARBA" id="ARBA00023211"/>
    </source>
</evidence>
<dbReference type="EMBL" id="PVWO01000270">
    <property type="protein sequence ID" value="PSB54300.1"/>
    <property type="molecule type" value="Genomic_DNA"/>
</dbReference>
<dbReference type="RefSeq" id="WP_106308133.1">
    <property type="nucleotide sequence ID" value="NZ_PVWO01000270.1"/>
</dbReference>
<dbReference type="GO" id="GO:0046872">
    <property type="term" value="F:metal ion binding"/>
    <property type="evidence" value="ECO:0007669"/>
    <property type="project" value="UniProtKB-UniRule"/>
</dbReference>
<evidence type="ECO:0000256" key="5">
    <source>
        <dbReference type="ARBA" id="ARBA00023134"/>
    </source>
</evidence>
<comment type="subunit">
    <text evidence="11">Monomer.</text>
</comment>
<comment type="catalytic activity">
    <reaction evidence="7">
        <text>a 3'-end 3'-phospho-ribonucleotide-RNA + a 5'-end dephospho-ribonucleoside-RNA + GTP = a ribonucleotidyl-ribonucleotide-RNA + GMP + diphosphate</text>
        <dbReference type="Rhea" id="RHEA:68076"/>
        <dbReference type="Rhea" id="RHEA-COMP:10463"/>
        <dbReference type="Rhea" id="RHEA-COMP:13936"/>
        <dbReference type="Rhea" id="RHEA-COMP:17355"/>
        <dbReference type="ChEBI" id="CHEBI:33019"/>
        <dbReference type="ChEBI" id="CHEBI:37565"/>
        <dbReference type="ChEBI" id="CHEBI:58115"/>
        <dbReference type="ChEBI" id="CHEBI:83062"/>
        <dbReference type="ChEBI" id="CHEBI:138284"/>
        <dbReference type="ChEBI" id="CHEBI:173118"/>
        <dbReference type="EC" id="6.5.1.8"/>
    </reaction>
</comment>
<feature type="binding site" evidence="9">
    <location>
        <begin position="412"/>
        <end position="415"/>
    </location>
    <ligand>
        <name>GMP</name>
        <dbReference type="ChEBI" id="CHEBI:58115"/>
    </ligand>
</feature>
<dbReference type="GO" id="GO:0170057">
    <property type="term" value="F:RNA ligase (GTP) activity"/>
    <property type="evidence" value="ECO:0007669"/>
    <property type="project" value="UniProtKB-EC"/>
</dbReference>
<dbReference type="GO" id="GO:0006396">
    <property type="term" value="P:RNA processing"/>
    <property type="evidence" value="ECO:0007669"/>
    <property type="project" value="InterPro"/>
</dbReference>
<evidence type="ECO:0000256" key="7">
    <source>
        <dbReference type="ARBA" id="ARBA00047746"/>
    </source>
</evidence>
<dbReference type="PANTHER" id="PTHR11118">
    <property type="entry name" value="RNA-SPLICING LIGASE RTCB HOMOLOG"/>
    <property type="match status" value="1"/>
</dbReference>
<evidence type="ECO:0000256" key="1">
    <source>
        <dbReference type="ARBA" id="ARBA00022598"/>
    </source>
</evidence>
<dbReference type="EC" id="6.5.1.-" evidence="11"/>
<protein>
    <recommendedName>
        <fullName evidence="11">tRNA-splicing ligase RtcB</fullName>
        <ecNumber evidence="11">6.5.1.-</ecNumber>
    </recommendedName>
</protein>
<dbReference type="OrthoDB" id="9802323at2"/>
<evidence type="ECO:0000256" key="3">
    <source>
        <dbReference type="ARBA" id="ARBA00022741"/>
    </source>
</evidence>
<dbReference type="GO" id="GO:0003972">
    <property type="term" value="F:RNA ligase (ATP) activity"/>
    <property type="evidence" value="ECO:0007669"/>
    <property type="project" value="TreeGrafter"/>
</dbReference>
<keyword evidence="1 11" id="KW-0436">Ligase</keyword>
<comment type="cofactor">
    <cofactor evidence="10 11">
        <name>Mn(2+)</name>
        <dbReference type="ChEBI" id="CHEBI:29035"/>
    </cofactor>
    <text evidence="10 11">Binds 2 manganese ions per subunit.</text>
</comment>
<gene>
    <name evidence="11" type="primary">rtcB</name>
    <name evidence="12" type="ORF">C7B77_18575</name>
</gene>
<feature type="binding site" evidence="10">
    <location>
        <position position="269"/>
    </location>
    <ligand>
        <name>Mn(2+)</name>
        <dbReference type="ChEBI" id="CHEBI:29035"/>
        <label>2</label>
    </ligand>
</feature>
<feature type="binding site" evidence="9">
    <location>
        <begin position="388"/>
        <end position="391"/>
    </location>
    <ligand>
        <name>GMP</name>
        <dbReference type="ChEBI" id="CHEBI:58115"/>
    </ligand>
</feature>
<feature type="binding site" evidence="9">
    <location>
        <begin position="360"/>
        <end position="361"/>
    </location>
    <ligand>
        <name>GMP</name>
        <dbReference type="ChEBI" id="CHEBI:58115"/>
    </ligand>
</feature>
<feature type="binding site" evidence="10">
    <location>
        <position position="117"/>
    </location>
    <ligand>
        <name>Mn(2+)</name>
        <dbReference type="ChEBI" id="CHEBI:29035"/>
        <label>1</label>
    </ligand>
</feature>
<evidence type="ECO:0000256" key="8">
    <source>
        <dbReference type="PIRSR" id="PIRSR601233-1"/>
    </source>
</evidence>
<comment type="caution">
    <text evidence="12">The sequence shown here is derived from an EMBL/GenBank/DDBJ whole genome shotgun (WGS) entry which is preliminary data.</text>
</comment>
<feature type="binding site" evidence="9">
    <location>
        <position position="487"/>
    </location>
    <ligand>
        <name>GMP</name>
        <dbReference type="ChEBI" id="CHEBI:58115"/>
    </ligand>
</feature>
<proteinExistence type="inferred from homology"/>
<evidence type="ECO:0000313" key="13">
    <source>
        <dbReference type="Proteomes" id="UP000238937"/>
    </source>
</evidence>
<dbReference type="InterPro" id="IPR001233">
    <property type="entry name" value="RtcB"/>
</dbReference>
<evidence type="ECO:0000256" key="10">
    <source>
        <dbReference type="PIRSR" id="PIRSR601233-3"/>
    </source>
</evidence>
<evidence type="ECO:0000256" key="4">
    <source>
        <dbReference type="ARBA" id="ARBA00022800"/>
    </source>
</evidence>
<organism evidence="12 13">
    <name type="scientific">Chamaesiphon polymorphus CCALA 037</name>
    <dbReference type="NCBI Taxonomy" id="2107692"/>
    <lineage>
        <taxon>Bacteria</taxon>
        <taxon>Bacillati</taxon>
        <taxon>Cyanobacteriota</taxon>
        <taxon>Cyanophyceae</taxon>
        <taxon>Gomontiellales</taxon>
        <taxon>Chamaesiphonaceae</taxon>
        <taxon>Chamaesiphon</taxon>
    </lineage>
</organism>
<evidence type="ECO:0000256" key="9">
    <source>
        <dbReference type="PIRSR" id="PIRSR601233-2"/>
    </source>
</evidence>
<sequence length="488" mass="52940">MQQPKNTHRLLRALAKQGLDVSYDNNIYTVRLNDALSEQPNQRQELPIAEVLLPPDFPIEGKAFQQLARLTTLAHPGGGSVTRAFATPDFHPGDTGVAIGSVIQTEGMVVPAAVGSDINCGMRLHTIDLSLADFLAQRDKFVALMKGDYLLGTRDITMTAAASRGMFADGIPGWLEQMTKQPMGSVARSDFAQLWQEIDRVQFLGSMCGNARWAPSELTPAAGLVRDGDLGTVGGGNHFVEIQEVIEIRHPRLAYESNIKVGQLAIAIHSGSRTVGKYIGGMWRDRAKAAWLKGCPFPQSDLFSLSTTTHPDLVAEYLEAEATAANYAFVNRLILAELMRLRLREVYGDIAAPLVCDLPHNLTFPHKNGWIVRKGACAAAAGQLLITPGSMGTPSYLLSGLGNDRYLNSASHGAGRSISRFELTRAGANYTESDLGLTAVDCITLRNERRIEEAPAAYKSIDRVIDTQVAAGTIEVVAKMRPILTFKA</sequence>
<evidence type="ECO:0000313" key="12">
    <source>
        <dbReference type="EMBL" id="PSB54300.1"/>
    </source>
</evidence>
<feature type="binding site" evidence="9">
    <location>
        <position position="395"/>
    </location>
    <ligand>
        <name>GMP</name>
        <dbReference type="ChEBI" id="CHEBI:58115"/>
    </ligand>
</feature>
<dbReference type="InterPro" id="IPR036025">
    <property type="entry name" value="RtcB-like_sf"/>
</dbReference>
<evidence type="ECO:0000256" key="11">
    <source>
        <dbReference type="RuleBase" id="RU371113"/>
    </source>
</evidence>
<comment type="similarity">
    <text evidence="11">Belongs to the RtcB family.</text>
</comment>
<dbReference type="Proteomes" id="UP000238937">
    <property type="component" value="Unassembled WGS sequence"/>
</dbReference>
<keyword evidence="2 10" id="KW-0479">Metal-binding</keyword>
<dbReference type="Gene3D" id="3.90.1860.10">
    <property type="entry name" value="tRNA-splicing ligase RtcB"/>
    <property type="match status" value="1"/>
</dbReference>
<reference evidence="12 13" key="1">
    <citation type="submission" date="2018-03" db="EMBL/GenBank/DDBJ databases">
        <title>The ancient ancestry and fast evolution of plastids.</title>
        <authorList>
            <person name="Moore K.R."/>
            <person name="Magnabosco C."/>
            <person name="Momper L."/>
            <person name="Gold D.A."/>
            <person name="Bosak T."/>
            <person name="Fournier G.P."/>
        </authorList>
    </citation>
    <scope>NUCLEOTIDE SEQUENCE [LARGE SCALE GENOMIC DNA]</scope>
    <source>
        <strain evidence="12 13">CCALA 037</strain>
    </source>
</reference>